<dbReference type="NCBIfam" id="NF046054">
    <property type="entry name" value="memb_MPN527"/>
    <property type="match status" value="1"/>
</dbReference>
<dbReference type="RefSeq" id="WP_010925392.1">
    <property type="nucleotide sequence ID" value="NC_002771.1"/>
</dbReference>
<evidence type="ECO:0000256" key="2">
    <source>
        <dbReference type="SAM" id="Phobius"/>
    </source>
</evidence>
<dbReference type="Gene3D" id="1.10.1760.20">
    <property type="match status" value="1"/>
</dbReference>
<dbReference type="Proteomes" id="UP000000528">
    <property type="component" value="Chromosome"/>
</dbReference>
<keyword evidence="2" id="KW-1133">Transmembrane helix</keyword>
<organism evidence="4">
    <name type="scientific">Mycoplasmopsis pulmonis (strain UAB CTIP)</name>
    <name type="common">Mycoplasma pulmonis</name>
    <dbReference type="NCBI Taxonomy" id="272635"/>
    <lineage>
        <taxon>Bacteria</taxon>
        <taxon>Bacillati</taxon>
        <taxon>Mycoplasmatota</taxon>
        <taxon>Mycoplasmoidales</taxon>
        <taxon>Metamycoplasmataceae</taxon>
        <taxon>Mycoplasmopsis</taxon>
    </lineage>
</organism>
<feature type="transmembrane region" description="Helical" evidence="2">
    <location>
        <begin position="121"/>
        <end position="139"/>
    </location>
</feature>
<dbReference type="AlphaFoldDB" id="Q98PX8"/>
<evidence type="ECO:0000256" key="1">
    <source>
        <dbReference type="SAM" id="Coils"/>
    </source>
</evidence>
<feature type="coiled-coil region" evidence="1">
    <location>
        <begin position="29"/>
        <end position="59"/>
    </location>
</feature>
<sequence length="295" mass="34956">MENISLYKNYLEKKISKLSLLSESSDLPNQRIVKKLKNLTEKKEKLEVKENEKNNLFQSTKDIFYGNRIIFRISFSAITFSLVLIFTFFSKYMKIFGFLEIDISVIFIFATYTISGYRLALLNLILKFLIAPSFLSGYTDISLLGNFINMLTNWMFLNFYILFKFIFILFKTKSHLKKIKFTLNKFYYINYYYELKKIEILAILVFTTIFLALFISTLNTFLFNLLYFKLFRVIKSVSLVEIVEKYDGIKSFFFFINNYFAGSYSLYIAFNLINFSITSSVLVVFLSYIYKSRNA</sequence>
<name>Q98PX8_MYCPU</name>
<dbReference type="EMBL" id="AL445565">
    <property type="protein sequence ID" value="CAC13764.1"/>
    <property type="molecule type" value="Genomic_DNA"/>
</dbReference>
<dbReference type="KEGG" id="mpu:MYPU_5910"/>
<proteinExistence type="predicted"/>
<keyword evidence="2" id="KW-0812">Transmembrane</keyword>
<keyword evidence="2" id="KW-0472">Membrane</keyword>
<gene>
    <name evidence="3" type="ordered locus">MYPU_5910</name>
</gene>
<keyword evidence="1" id="KW-0175">Coiled coil</keyword>
<reference evidence="3 4" key="1">
    <citation type="journal article" date="2001" name="Nucleic Acids Res.">
        <title>The complete genome sequence of the murine respiratory pathogen Mycoplasma pulmonis.</title>
        <authorList>
            <person name="Chambaud I."/>
            <person name="Heilig R."/>
            <person name="Ferris S."/>
            <person name="Barbe V."/>
            <person name="Samson D."/>
            <person name="Galisson F."/>
            <person name="Moszer I."/>
            <person name="Dybvig K."/>
            <person name="Wroblewski H."/>
            <person name="Viari A."/>
            <person name="Rocha E.P.C."/>
            <person name="Blanchard A."/>
        </authorList>
    </citation>
    <scope>NUCLEOTIDE SEQUENCE [LARGE SCALE GENOMIC DNA]</scope>
    <source>
        <strain evidence="3 4">UAB CTIP</strain>
    </source>
</reference>
<dbReference type="HOGENOM" id="CLU_942763_0_0_14"/>
<evidence type="ECO:0000313" key="3">
    <source>
        <dbReference type="EMBL" id="CAC13764.1"/>
    </source>
</evidence>
<feature type="transmembrane region" description="Helical" evidence="2">
    <location>
        <begin position="200"/>
        <end position="228"/>
    </location>
</feature>
<dbReference type="BioCyc" id="MPUL272635:G1GT6-602-MONOMER"/>
<evidence type="ECO:0000313" key="4">
    <source>
        <dbReference type="Proteomes" id="UP000000528"/>
    </source>
</evidence>
<feature type="transmembrane region" description="Helical" evidence="2">
    <location>
        <begin position="151"/>
        <end position="170"/>
    </location>
</feature>
<feature type="transmembrane region" description="Helical" evidence="2">
    <location>
        <begin position="95"/>
        <end position="114"/>
    </location>
</feature>
<dbReference type="eggNOG" id="ENOG5030MSM">
    <property type="taxonomic scope" value="Bacteria"/>
</dbReference>
<accession>Q98PX8</accession>
<keyword evidence="4" id="KW-1185">Reference proteome</keyword>
<dbReference type="PIR" id="G90585">
    <property type="entry name" value="G90585"/>
</dbReference>
<protein>
    <submittedName>
        <fullName evidence="3">Uncharacterized protein</fullName>
    </submittedName>
</protein>
<feature type="transmembrane region" description="Helical" evidence="2">
    <location>
        <begin position="69"/>
        <end position="89"/>
    </location>
</feature>
<feature type="transmembrane region" description="Helical" evidence="2">
    <location>
        <begin position="264"/>
        <end position="290"/>
    </location>
</feature>